<evidence type="ECO:0000313" key="2">
    <source>
        <dbReference type="Proteomes" id="UP000198804"/>
    </source>
</evidence>
<sequence>MRPRLPPTGLIPRALFGLAAALALAAFAWPVRIDPTPSPAAPWTEPPGTAALQRPLFDPGRRAWTARGSRETVAEGEPPRPVLKVRGIRLDGAVSHALIDDGSGDRTWLKAGEGRGDWRVTAITPEHVTVDQRGRRFTAAFMGPPATLRPKPLDPALRR</sequence>
<keyword evidence="2" id="KW-1185">Reference proteome</keyword>
<dbReference type="Proteomes" id="UP000198804">
    <property type="component" value="Unassembled WGS sequence"/>
</dbReference>
<dbReference type="RefSeq" id="WP_091945044.1">
    <property type="nucleotide sequence ID" value="NZ_FOSV01000006.1"/>
</dbReference>
<dbReference type="OrthoDB" id="7992353at2"/>
<name>A0A1I4DT41_9HYPH</name>
<accession>A0A1I4DT41</accession>
<organism evidence="1 2">
    <name type="scientific">Methylorubrum salsuginis</name>
    <dbReference type="NCBI Taxonomy" id="414703"/>
    <lineage>
        <taxon>Bacteria</taxon>
        <taxon>Pseudomonadati</taxon>
        <taxon>Pseudomonadota</taxon>
        <taxon>Alphaproteobacteria</taxon>
        <taxon>Hyphomicrobiales</taxon>
        <taxon>Methylobacteriaceae</taxon>
        <taxon>Methylorubrum</taxon>
    </lineage>
</organism>
<dbReference type="STRING" id="414703.SAMN04488125_106196"/>
<gene>
    <name evidence="1" type="ORF">SAMN04488125_106196</name>
</gene>
<proteinExistence type="predicted"/>
<dbReference type="EMBL" id="FOSV01000006">
    <property type="protein sequence ID" value="SFK96555.1"/>
    <property type="molecule type" value="Genomic_DNA"/>
</dbReference>
<reference evidence="2" key="1">
    <citation type="submission" date="2016-10" db="EMBL/GenBank/DDBJ databases">
        <authorList>
            <person name="Varghese N."/>
            <person name="Submissions S."/>
        </authorList>
    </citation>
    <scope>NUCLEOTIDE SEQUENCE [LARGE SCALE GENOMIC DNA]</scope>
    <source>
        <strain evidence="2">CGMCC 1.6474</strain>
    </source>
</reference>
<evidence type="ECO:0000313" key="1">
    <source>
        <dbReference type="EMBL" id="SFK96555.1"/>
    </source>
</evidence>
<dbReference type="AlphaFoldDB" id="A0A1I4DT41"/>
<protein>
    <submittedName>
        <fullName evidence="1">Uncharacterized protein</fullName>
    </submittedName>
</protein>